<dbReference type="RefSeq" id="WP_026610177.1">
    <property type="nucleotide sequence ID" value="NZ_OX458333.1"/>
</dbReference>
<organism evidence="1 2">
    <name type="scientific">Methylocaldum szegediense</name>
    <dbReference type="NCBI Taxonomy" id="73780"/>
    <lineage>
        <taxon>Bacteria</taxon>
        <taxon>Pseudomonadati</taxon>
        <taxon>Pseudomonadota</taxon>
        <taxon>Gammaproteobacteria</taxon>
        <taxon>Methylococcales</taxon>
        <taxon>Methylococcaceae</taxon>
        <taxon>Methylocaldum</taxon>
    </lineage>
</organism>
<protein>
    <submittedName>
        <fullName evidence="1">Uncharacterized protein</fullName>
    </submittedName>
</protein>
<name>A0ABN8X155_9GAMM</name>
<evidence type="ECO:0000313" key="2">
    <source>
        <dbReference type="Proteomes" id="UP001162030"/>
    </source>
</evidence>
<reference evidence="1 2" key="1">
    <citation type="submission" date="2023-03" db="EMBL/GenBank/DDBJ databases">
        <authorList>
            <person name="Pearce D."/>
        </authorList>
    </citation>
    <scope>NUCLEOTIDE SEQUENCE [LARGE SCALE GENOMIC DNA]</scope>
    <source>
        <strain evidence="1">Msz</strain>
    </source>
</reference>
<proteinExistence type="predicted"/>
<gene>
    <name evidence="1" type="ORF">MSZNOR_1727</name>
</gene>
<keyword evidence="2" id="KW-1185">Reference proteome</keyword>
<sequence length="140" mass="14950">MEGRGDFLAGAPGQTRKLKHASTVAYLTRLLIHGYVMLAISDEDGFPVEEMGLVTYEDDTMVSLCACAVGAVETAPGECGNHAVILDDTCQSANNENGIKTASSSVRTRRSGGAPTPTLTAERFGALLKFDAKTIRERRE</sequence>
<evidence type="ECO:0000313" key="1">
    <source>
        <dbReference type="EMBL" id="CAI8808254.1"/>
    </source>
</evidence>
<accession>A0ABN8X155</accession>
<dbReference type="Proteomes" id="UP001162030">
    <property type="component" value="Chromosome"/>
</dbReference>
<dbReference type="EMBL" id="OX458333">
    <property type="protein sequence ID" value="CAI8808254.1"/>
    <property type="molecule type" value="Genomic_DNA"/>
</dbReference>